<accession>A0AB73MSJ5</accession>
<reference evidence="1 2" key="1">
    <citation type="submission" date="2016-10" db="EMBL/GenBank/DDBJ databases">
        <title>Evaluation of Human, Animal and Environmental Mycobacterium chelonae Isolates by Core Genome Phylogenomic Analysis, Targeted Gene Comparison, and Anti-microbial Susceptibility Patterns: A Tale of Mistaken Identities.</title>
        <authorList>
            <person name="Fogelson S.B."/>
            <person name="Camus A.C."/>
            <person name="Lorenz W."/>
            <person name="Vasireddy R."/>
            <person name="Vasireddy S."/>
            <person name="Smith T."/>
            <person name="Brown-Elliott B.A."/>
            <person name="Wallace R.J.Jr."/>
            <person name="Hasan N.A."/>
            <person name="Reischl U."/>
            <person name="Sanchez S."/>
        </authorList>
    </citation>
    <scope>NUCLEOTIDE SEQUENCE [LARGE SCALE GENOMIC DNA]</scope>
    <source>
        <strain evidence="1 2">42895</strain>
    </source>
</reference>
<evidence type="ECO:0000313" key="2">
    <source>
        <dbReference type="Proteomes" id="UP000180113"/>
    </source>
</evidence>
<evidence type="ECO:0000313" key="1">
    <source>
        <dbReference type="EMBL" id="OHT51754.1"/>
    </source>
</evidence>
<sequence>MTARIGVREYFASELLWNANYLVEMAEAREAALLGEGFRGVDRVLRAQVVSSIFQSVAFLEAYANGVWGDAAVADPTSPPSIPQLTGLSTDALRRLKELWNTQRVERALSVVEKFQVALTCVNQDRIDMGSEPGQTVAAMIRLRNDLMHFKPKTNWSDEQHHLQQVLQPRLGVNPLTNSAPWFPHQVLTPKCARLAYEAVRAFGAEWRTRMGIDWGPASEHTGLTDQIPTD</sequence>
<dbReference type="AlphaFoldDB" id="A0AB73MSJ5"/>
<dbReference type="EMBL" id="MLHW01000009">
    <property type="protein sequence ID" value="OHT51754.1"/>
    <property type="molecule type" value="Genomic_DNA"/>
</dbReference>
<dbReference type="Proteomes" id="UP000180113">
    <property type="component" value="Unassembled WGS sequence"/>
</dbReference>
<name>A0AB73MSJ5_MYCCH</name>
<protein>
    <recommendedName>
        <fullName evidence="3">RiboL-PSP-HEPN domain-containing protein</fullName>
    </recommendedName>
</protein>
<comment type="caution">
    <text evidence="1">The sequence shown here is derived from an EMBL/GenBank/DDBJ whole genome shotgun (WGS) entry which is preliminary data.</text>
</comment>
<evidence type="ECO:0008006" key="3">
    <source>
        <dbReference type="Google" id="ProtNLM"/>
    </source>
</evidence>
<gene>
    <name evidence="1" type="ORF">BKG62_12965</name>
</gene>
<organism evidence="1 2">
    <name type="scientific">Mycobacteroides chelonae</name>
    <name type="common">Mycobacterium chelonae</name>
    <dbReference type="NCBI Taxonomy" id="1774"/>
    <lineage>
        <taxon>Bacteria</taxon>
        <taxon>Bacillati</taxon>
        <taxon>Actinomycetota</taxon>
        <taxon>Actinomycetes</taxon>
        <taxon>Mycobacteriales</taxon>
        <taxon>Mycobacteriaceae</taxon>
        <taxon>Mycobacteroides</taxon>
    </lineage>
</organism>
<proteinExistence type="predicted"/>